<gene>
    <name evidence="1" type="primary">Cnig_chr_V.g21480</name>
    <name evidence="1" type="ORF">B9Z55_021480</name>
</gene>
<accession>A0A2G5TS85</accession>
<evidence type="ECO:0000313" key="1">
    <source>
        <dbReference type="EMBL" id="PIC30132.1"/>
    </source>
</evidence>
<dbReference type="AlphaFoldDB" id="A0A2G5TS85"/>
<dbReference type="EMBL" id="PDUG01000005">
    <property type="protein sequence ID" value="PIC30132.1"/>
    <property type="molecule type" value="Genomic_DNA"/>
</dbReference>
<keyword evidence="2" id="KW-1185">Reference proteome</keyword>
<organism evidence="1 2">
    <name type="scientific">Caenorhabditis nigoni</name>
    <dbReference type="NCBI Taxonomy" id="1611254"/>
    <lineage>
        <taxon>Eukaryota</taxon>
        <taxon>Metazoa</taxon>
        <taxon>Ecdysozoa</taxon>
        <taxon>Nematoda</taxon>
        <taxon>Chromadorea</taxon>
        <taxon>Rhabditida</taxon>
        <taxon>Rhabditina</taxon>
        <taxon>Rhabditomorpha</taxon>
        <taxon>Rhabditoidea</taxon>
        <taxon>Rhabditidae</taxon>
        <taxon>Peloderinae</taxon>
        <taxon>Caenorhabditis</taxon>
    </lineage>
</organism>
<dbReference type="Proteomes" id="UP000230233">
    <property type="component" value="Chromosome V"/>
</dbReference>
<protein>
    <submittedName>
        <fullName evidence="1">Uncharacterized protein</fullName>
    </submittedName>
</protein>
<proteinExistence type="predicted"/>
<name>A0A2G5TS85_9PELO</name>
<reference evidence="2" key="1">
    <citation type="submission" date="2017-10" db="EMBL/GenBank/DDBJ databases">
        <title>Rapid genome shrinkage in a self-fertile nematode reveals novel sperm competition proteins.</title>
        <authorList>
            <person name="Yin D."/>
            <person name="Schwarz E.M."/>
            <person name="Thomas C.G."/>
            <person name="Felde R.L."/>
            <person name="Korf I.F."/>
            <person name="Cutter A.D."/>
            <person name="Schartner C.M."/>
            <person name="Ralston E.J."/>
            <person name="Meyer B.J."/>
            <person name="Haag E.S."/>
        </authorList>
    </citation>
    <scope>NUCLEOTIDE SEQUENCE [LARGE SCALE GENOMIC DNA]</scope>
    <source>
        <strain evidence="2">JU1422</strain>
    </source>
</reference>
<sequence>MKEHVSKPTKPFSKSAYETSEVLKFQFQYQKSPFQCKFCEFQMRFSLLLGGGVELAYPLSYPNYYPTAPQIHILEGDRNEMIKHLIFRV</sequence>
<comment type="caution">
    <text evidence="1">The sequence shown here is derived from an EMBL/GenBank/DDBJ whole genome shotgun (WGS) entry which is preliminary data.</text>
</comment>
<evidence type="ECO:0000313" key="2">
    <source>
        <dbReference type="Proteomes" id="UP000230233"/>
    </source>
</evidence>